<evidence type="ECO:0000256" key="1">
    <source>
        <dbReference type="SAM" id="Phobius"/>
    </source>
</evidence>
<organism evidence="3 4">
    <name type="scientific">Taphrina deformans (strain PYCC 5710 / ATCC 11124 / CBS 356.35 / IMI 108563 / JCM 9778 / NBRC 8474)</name>
    <name type="common">Peach leaf curl fungus</name>
    <name type="synonym">Lalaria deformans</name>
    <dbReference type="NCBI Taxonomy" id="1097556"/>
    <lineage>
        <taxon>Eukaryota</taxon>
        <taxon>Fungi</taxon>
        <taxon>Dikarya</taxon>
        <taxon>Ascomycota</taxon>
        <taxon>Taphrinomycotina</taxon>
        <taxon>Taphrinomycetes</taxon>
        <taxon>Taphrinales</taxon>
        <taxon>Taphrinaceae</taxon>
        <taxon>Taphrina</taxon>
    </lineage>
</organism>
<sequence>MSTASVVRFNKPDFSYQSRIKIAELPSPIKDGSALDSFADMVPEMQSTGRRSERLSVLETFNRQHTKSSKLPEERRIYFTTNFKSRRITEPIMKPWKDEKDPRVVAICIIPLLGIALGFMIGAYLVYAGYRGVPKHNFCPVLNEDWSNGIDPNTWTREVNLGGFGTGEFEWTTDSDSNAFVQNGKLHIRPTLTSDTLGVAAVTNGYTVDLTADGSCTGTTAAECIAVSNATESTILPPVQSARLISKGKFSMKYGKVEIKARMPRGDWLWPAIWMLPEDSVYGPWPMSGEIDIAEGRGNGRSYKSGGRNVISSTLHWGPSSVLDGFWRTNNGNEQFHSDYTGEFFTYGLEWTDKYLYTYINNHLRQVFYIKFDEPFFTRGQWPAIDKTNKTAIANPWAGAHNNVAPFDQEFYLILNVAVGTSFGFFPDGVGNKPWVDGTATAKQDFYSALDTWYPTWGSGDHRDMVVESVKAWKLC</sequence>
<proteinExistence type="predicted"/>
<dbReference type="GO" id="GO:0004553">
    <property type="term" value="F:hydrolase activity, hydrolyzing O-glycosyl compounds"/>
    <property type="evidence" value="ECO:0007669"/>
    <property type="project" value="InterPro"/>
</dbReference>
<evidence type="ECO:0000313" key="3">
    <source>
        <dbReference type="EMBL" id="CCG82958.1"/>
    </source>
</evidence>
<keyword evidence="1" id="KW-1133">Transmembrane helix</keyword>
<name>R4XAW0_TAPDE</name>
<dbReference type="InterPro" id="IPR000757">
    <property type="entry name" value="Beta-glucanase-like"/>
</dbReference>
<protein>
    <recommendedName>
        <fullName evidence="2">GH16 domain-containing protein</fullName>
    </recommendedName>
</protein>
<comment type="caution">
    <text evidence="3">The sequence shown here is derived from an EMBL/GenBank/DDBJ whole genome shotgun (WGS) entry which is preliminary data.</text>
</comment>
<dbReference type="AlphaFoldDB" id="R4XAW0"/>
<dbReference type="GO" id="GO:0005975">
    <property type="term" value="P:carbohydrate metabolic process"/>
    <property type="evidence" value="ECO:0007669"/>
    <property type="project" value="InterPro"/>
</dbReference>
<dbReference type="InterPro" id="IPR050546">
    <property type="entry name" value="Glycosyl_Hydrlase_16"/>
</dbReference>
<feature type="transmembrane region" description="Helical" evidence="1">
    <location>
        <begin position="104"/>
        <end position="130"/>
    </location>
</feature>
<keyword evidence="1" id="KW-0472">Membrane</keyword>
<gene>
    <name evidence="3" type="ORF">TAPDE_003091</name>
</gene>
<keyword evidence="1" id="KW-0812">Transmembrane</keyword>
<dbReference type="VEuPathDB" id="FungiDB:TAPDE_003091"/>
<dbReference type="InterPro" id="IPR013320">
    <property type="entry name" value="ConA-like_dom_sf"/>
</dbReference>
<dbReference type="STRING" id="1097556.R4XAW0"/>
<dbReference type="Pfam" id="PF00722">
    <property type="entry name" value="Glyco_hydro_16"/>
    <property type="match status" value="1"/>
</dbReference>
<accession>R4XAW0</accession>
<dbReference type="SUPFAM" id="SSF49899">
    <property type="entry name" value="Concanavalin A-like lectins/glucanases"/>
    <property type="match status" value="1"/>
</dbReference>
<dbReference type="eggNOG" id="ENOG502QRX5">
    <property type="taxonomic scope" value="Eukaryota"/>
</dbReference>
<feature type="domain" description="GH16" evidence="2">
    <location>
        <begin position="144"/>
        <end position="476"/>
    </location>
</feature>
<dbReference type="OrthoDB" id="4781at2759"/>
<evidence type="ECO:0000259" key="2">
    <source>
        <dbReference type="PROSITE" id="PS51762"/>
    </source>
</evidence>
<reference evidence="3 4" key="1">
    <citation type="journal article" date="2013" name="MBio">
        <title>Genome sequencing of the plant pathogen Taphrina deformans, the causal agent of peach leaf curl.</title>
        <authorList>
            <person name="Cisse O.H."/>
            <person name="Almeida J.M.G.C.F."/>
            <person name="Fonseca A."/>
            <person name="Kumar A.A."/>
            <person name="Salojaervi J."/>
            <person name="Overmyer K."/>
            <person name="Hauser P.M."/>
            <person name="Pagni M."/>
        </authorList>
    </citation>
    <scope>NUCLEOTIDE SEQUENCE [LARGE SCALE GENOMIC DNA]</scope>
    <source>
        <strain evidence="4">PYCC 5710 / ATCC 11124 / CBS 356.35 / IMI 108563 / JCM 9778 / NBRC 8474</strain>
    </source>
</reference>
<dbReference type="PANTHER" id="PTHR10963:SF62">
    <property type="entry name" value="GLUCAN 1,3-BETA-GLUCOSIDASE"/>
    <property type="match status" value="1"/>
</dbReference>
<dbReference type="Proteomes" id="UP000013776">
    <property type="component" value="Unassembled WGS sequence"/>
</dbReference>
<keyword evidence="4" id="KW-1185">Reference proteome</keyword>
<dbReference type="Gene3D" id="2.60.120.200">
    <property type="match status" value="1"/>
</dbReference>
<dbReference type="PROSITE" id="PS51762">
    <property type="entry name" value="GH16_2"/>
    <property type="match status" value="1"/>
</dbReference>
<dbReference type="PANTHER" id="PTHR10963">
    <property type="entry name" value="GLYCOSYL HYDROLASE-RELATED"/>
    <property type="match status" value="1"/>
</dbReference>
<evidence type="ECO:0000313" key="4">
    <source>
        <dbReference type="Proteomes" id="UP000013776"/>
    </source>
</evidence>
<dbReference type="EMBL" id="CAHR02000114">
    <property type="protein sequence ID" value="CCG82958.1"/>
    <property type="molecule type" value="Genomic_DNA"/>
</dbReference>